<comment type="caution">
    <text evidence="3">The sequence shown here is derived from an EMBL/GenBank/DDBJ whole genome shotgun (WGS) entry which is preliminary data.</text>
</comment>
<gene>
    <name evidence="3" type="ORF">PMG25_08000</name>
</gene>
<feature type="domain" description="Ice-binding protein C-terminal" evidence="2">
    <location>
        <begin position="184"/>
        <end position="206"/>
    </location>
</feature>
<name>A0ABT7B5X9_9CYAN</name>
<feature type="chain" id="PRO_5045644186" evidence="1">
    <location>
        <begin position="31"/>
        <end position="211"/>
    </location>
</feature>
<evidence type="ECO:0000313" key="3">
    <source>
        <dbReference type="EMBL" id="MDJ1174034.1"/>
    </source>
</evidence>
<reference evidence="3 4" key="1">
    <citation type="submission" date="2023-01" db="EMBL/GenBank/DDBJ databases">
        <title>Novel diversity within Roseofilum (Cyanobacteria; Desertifilaceae) from marine benthic mats with descriptions of four novel species.</title>
        <authorList>
            <person name="Wang Y."/>
            <person name="Berthold D.E."/>
            <person name="Hu J."/>
            <person name="Lefler F.W."/>
            <person name="Laughinghouse H.D. IV."/>
        </authorList>
    </citation>
    <scope>NUCLEOTIDE SEQUENCE [LARGE SCALE GENOMIC DNA]</scope>
    <source>
        <strain evidence="3 4">BLCC-M114</strain>
    </source>
</reference>
<evidence type="ECO:0000313" key="4">
    <source>
        <dbReference type="Proteomes" id="UP001235849"/>
    </source>
</evidence>
<dbReference type="EMBL" id="JAQOSO010000039">
    <property type="protein sequence ID" value="MDJ1174034.1"/>
    <property type="molecule type" value="Genomic_DNA"/>
</dbReference>
<keyword evidence="4" id="KW-1185">Reference proteome</keyword>
<dbReference type="Proteomes" id="UP001235849">
    <property type="component" value="Unassembled WGS sequence"/>
</dbReference>
<dbReference type="Pfam" id="PF07589">
    <property type="entry name" value="PEP-CTERM"/>
    <property type="match status" value="1"/>
</dbReference>
<dbReference type="RefSeq" id="WP_283766374.1">
    <property type="nucleotide sequence ID" value="NZ_JAQOSO010000039.1"/>
</dbReference>
<keyword evidence="1" id="KW-0732">Signal</keyword>
<sequence length="211" mass="22809">MMNLFNAKQKFSIFMASLVFWVLLPNRSEAALINFDDGVHGEAIDSFYANDGVEFQNAQWVNNHGLSGTSGSFAMTNGLIWTSSNPVVATFAPVVSSISIVGIDIGLNGVRIDAYDSSTGGNLIGFDQVFGSSDGVGEFFTLEVNFPTIKRVEIYQPRNIMPSDGILLEDLQFERVEEVSSPESVPEPSSVLGVLAFGALGVGFLRQRKQG</sequence>
<proteinExistence type="predicted"/>
<evidence type="ECO:0000256" key="1">
    <source>
        <dbReference type="SAM" id="SignalP"/>
    </source>
</evidence>
<organism evidence="3 4">
    <name type="scientific">Roseofilum capinflatum BLCC-M114</name>
    <dbReference type="NCBI Taxonomy" id="3022440"/>
    <lineage>
        <taxon>Bacteria</taxon>
        <taxon>Bacillati</taxon>
        <taxon>Cyanobacteriota</taxon>
        <taxon>Cyanophyceae</taxon>
        <taxon>Desertifilales</taxon>
        <taxon>Desertifilaceae</taxon>
        <taxon>Roseofilum</taxon>
        <taxon>Roseofilum capinflatum</taxon>
    </lineage>
</organism>
<feature type="signal peptide" evidence="1">
    <location>
        <begin position="1"/>
        <end position="30"/>
    </location>
</feature>
<evidence type="ECO:0000259" key="2">
    <source>
        <dbReference type="Pfam" id="PF07589"/>
    </source>
</evidence>
<protein>
    <submittedName>
        <fullName evidence="3">PEP-CTERM sorting domain-containing protein</fullName>
    </submittedName>
</protein>
<dbReference type="NCBIfam" id="TIGR02595">
    <property type="entry name" value="PEP_CTERM"/>
    <property type="match status" value="1"/>
</dbReference>
<dbReference type="InterPro" id="IPR013424">
    <property type="entry name" value="Ice-binding_C"/>
</dbReference>
<accession>A0ABT7B5X9</accession>